<keyword evidence="2" id="KW-0802">TPR repeat</keyword>
<feature type="region of interest" description="Disordered" evidence="3">
    <location>
        <begin position="738"/>
        <end position="763"/>
    </location>
</feature>
<reference evidence="5 6" key="1">
    <citation type="journal article" date="2023" name="Commun. Biol.">
        <title>Genome analysis of Parmales, the sister group of diatoms, reveals the evolutionary specialization of diatoms from phago-mixotrophs to photoautotrophs.</title>
        <authorList>
            <person name="Ban H."/>
            <person name="Sato S."/>
            <person name="Yoshikawa S."/>
            <person name="Yamada K."/>
            <person name="Nakamura Y."/>
            <person name="Ichinomiya M."/>
            <person name="Sato N."/>
            <person name="Blanc-Mathieu R."/>
            <person name="Endo H."/>
            <person name="Kuwata A."/>
            <person name="Ogata H."/>
        </authorList>
    </citation>
    <scope>NUCLEOTIDE SEQUENCE [LARGE SCALE GENOMIC DNA]</scope>
</reference>
<organism evidence="5 6">
    <name type="scientific">Tetraparma gracilis</name>
    <dbReference type="NCBI Taxonomy" id="2962635"/>
    <lineage>
        <taxon>Eukaryota</taxon>
        <taxon>Sar</taxon>
        <taxon>Stramenopiles</taxon>
        <taxon>Ochrophyta</taxon>
        <taxon>Bolidophyceae</taxon>
        <taxon>Parmales</taxon>
        <taxon>Triparmaceae</taxon>
        <taxon>Tetraparma</taxon>
    </lineage>
</organism>
<name>A0ABQ6MLN9_9STRA</name>
<feature type="region of interest" description="Disordered" evidence="3">
    <location>
        <begin position="859"/>
        <end position="935"/>
    </location>
</feature>
<feature type="compositionally biased region" description="Basic and acidic residues" evidence="3">
    <location>
        <begin position="747"/>
        <end position="763"/>
    </location>
</feature>
<dbReference type="Proteomes" id="UP001165060">
    <property type="component" value="Unassembled WGS sequence"/>
</dbReference>
<evidence type="ECO:0000256" key="3">
    <source>
        <dbReference type="SAM" id="MobiDB-lite"/>
    </source>
</evidence>
<dbReference type="Gene3D" id="1.25.40.10">
    <property type="entry name" value="Tetratricopeptide repeat domain"/>
    <property type="match status" value="1"/>
</dbReference>
<feature type="region of interest" description="Disordered" evidence="3">
    <location>
        <begin position="804"/>
        <end position="830"/>
    </location>
</feature>
<dbReference type="InterPro" id="IPR022742">
    <property type="entry name" value="Hydrolase_4"/>
</dbReference>
<feature type="compositionally biased region" description="Basic and acidic residues" evidence="3">
    <location>
        <begin position="814"/>
        <end position="830"/>
    </location>
</feature>
<accession>A0ABQ6MLN9</accession>
<feature type="compositionally biased region" description="Basic and acidic residues" evidence="3">
    <location>
        <begin position="859"/>
        <end position="884"/>
    </location>
</feature>
<dbReference type="Pfam" id="PF12146">
    <property type="entry name" value="Hydrolase_4"/>
    <property type="match status" value="1"/>
</dbReference>
<comment type="caution">
    <text evidence="5">The sequence shown here is derived from an EMBL/GenBank/DDBJ whole genome shotgun (WGS) entry which is preliminary data.</text>
</comment>
<dbReference type="InterPro" id="IPR011990">
    <property type="entry name" value="TPR-like_helical_dom_sf"/>
</dbReference>
<evidence type="ECO:0000259" key="4">
    <source>
        <dbReference type="Pfam" id="PF12146"/>
    </source>
</evidence>
<evidence type="ECO:0000256" key="2">
    <source>
        <dbReference type="ARBA" id="ARBA00022803"/>
    </source>
</evidence>
<dbReference type="PANTHER" id="PTHR22904">
    <property type="entry name" value="TPR REPEAT CONTAINING PROTEIN"/>
    <property type="match status" value="1"/>
</dbReference>
<evidence type="ECO:0000256" key="1">
    <source>
        <dbReference type="ARBA" id="ARBA00022737"/>
    </source>
</evidence>
<dbReference type="InterPro" id="IPR029058">
    <property type="entry name" value="AB_hydrolase_fold"/>
</dbReference>
<feature type="domain" description="Serine aminopeptidase S33" evidence="4">
    <location>
        <begin position="34"/>
        <end position="298"/>
    </location>
</feature>
<dbReference type="Gene3D" id="3.40.50.1820">
    <property type="entry name" value="alpha/beta hydrolase"/>
    <property type="match status" value="1"/>
</dbReference>
<dbReference type="EMBL" id="BRYB01001564">
    <property type="protein sequence ID" value="GMI28685.1"/>
    <property type="molecule type" value="Genomic_DNA"/>
</dbReference>
<evidence type="ECO:0000313" key="5">
    <source>
        <dbReference type="EMBL" id="GMI28685.1"/>
    </source>
</evidence>
<evidence type="ECO:0000313" key="6">
    <source>
        <dbReference type="Proteomes" id="UP001165060"/>
    </source>
</evidence>
<dbReference type="InterPro" id="IPR019734">
    <property type="entry name" value="TPR_rpt"/>
</dbReference>
<feature type="compositionally biased region" description="Basic and acidic residues" evidence="3">
    <location>
        <begin position="896"/>
        <end position="909"/>
    </location>
</feature>
<dbReference type="PANTHER" id="PTHR22904:SF523">
    <property type="entry name" value="STRESS-INDUCED-PHOSPHOPROTEIN 1"/>
    <property type="match status" value="1"/>
</dbReference>
<dbReference type="SUPFAM" id="SSF48452">
    <property type="entry name" value="TPR-like"/>
    <property type="match status" value="1"/>
</dbReference>
<keyword evidence="1" id="KW-0677">Repeat</keyword>
<protein>
    <recommendedName>
        <fullName evidence="4">Serine aminopeptidase S33 domain-containing protein</fullName>
    </recommendedName>
</protein>
<dbReference type="SUPFAM" id="SSF53474">
    <property type="entry name" value="alpha/beta-Hydrolases"/>
    <property type="match status" value="1"/>
</dbReference>
<keyword evidence="6" id="KW-1185">Reference proteome</keyword>
<sequence>MQGSLEAFLARSTLHRLPISNCTFSVTRPSPDTTPKHTLLLFPGWGECLLKYHPLISTLTSRLNCTIITLDHPSQGLSPRLRGCGQTTYVPSHRTYLSAASELAELASSCPSLPPLDRFLGHSLGAGIGLHLIMSGALNVTAAAFSAPMICPALPYPPFVSAILLRLLSLLGLSSRVASLSPRSPPPKSYHLPSAGITHSPLRLAHWETLRRLLPGIIVSTPSVAFARALLSLRRSLLSLLRRYAPPAPPRFLFLLPQEDSYVRPAAARAFAAKLGRKAPVEVALYPGSYHDVLEEEDKVRDDAVGRIVRLFEEHGATGFLNMTSSTPAEPVSAEAQLGNSAFSKGDFAAASKHYTAALSSPPASPAPTLLATAKVRCNRALCALKLANNSKALPSNLSIADLTRLSSAVSSDPTLKGQIDLALSDTKAAIASLTSLPPSPPSKQLLIKAYHRQAQAQFMSGDHASALGTTQRAIDFLASSSSSADTSLTSSLHSLLSSLKQIPNDISALKSGMLASDKMINGSAKDKLSLDRVAVAAAMTCSQSGGSLPASAGVAAAGAYNAACVMNGDEEAMDTGVLTSMAEAVAKAVHYLKGDPQLAGSAAYSVFSSSAPTVYPPVVSLNSHARLSKLCDSNAYKGAGIGAALVASLTGAELPAVVGAAKQAVLKCGGSVADANEVSKIFAKPGGEDSESDGENDVEVLEEFSAADEFTGARKGWVFKLGEKGLGYYTDVGAKRKKPKASKKKQKEEEERLLDPDHPAFEKMSPDQVLALEQTLKMTDAEIEALPAESRETVSTFRNMWKENPNVFKKKKEPAADDGKKKEKEKHDPLKFMKEHQEGMNWFANNFKTFNRDKFQMEEEVREKQEAEEKAQKEEEQRRRVEEEAAELLGGIRKVKMDNGDENKAPAKKEKKKGASKKDKKKKELEELMGWAGK</sequence>
<feature type="compositionally biased region" description="Basic residues" evidence="3">
    <location>
        <begin position="910"/>
        <end position="922"/>
    </location>
</feature>
<dbReference type="SMART" id="SM00028">
    <property type="entry name" value="TPR"/>
    <property type="match status" value="2"/>
</dbReference>
<proteinExistence type="predicted"/>
<gene>
    <name evidence="5" type="ORF">TeGR_g1285</name>
</gene>